<sequence length="83" mass="10035">MRILVYERVTPSNFIHYVLLTPFGSYRLAIKSFKRLLIMLRDCQRRTKGYVRKKKNKLLDFTFYRMNTGNYYARTKALNMTSI</sequence>
<dbReference type="Proteomes" id="UP000230066">
    <property type="component" value="Unassembled WGS sequence"/>
</dbReference>
<evidence type="ECO:0000313" key="2">
    <source>
        <dbReference type="EMBL" id="THD21385.1"/>
    </source>
</evidence>
<keyword evidence="3" id="KW-1185">Reference proteome</keyword>
<keyword evidence="1" id="KW-1133">Transmembrane helix</keyword>
<reference evidence="2" key="1">
    <citation type="submission" date="2019-03" db="EMBL/GenBank/DDBJ databases">
        <title>Improved annotation for the trematode Fasciola hepatica.</title>
        <authorList>
            <person name="Choi Y.-J."/>
            <person name="Martin J."/>
            <person name="Mitreva M."/>
        </authorList>
    </citation>
    <scope>NUCLEOTIDE SEQUENCE [LARGE SCALE GENOMIC DNA]</scope>
</reference>
<proteinExistence type="predicted"/>
<evidence type="ECO:0000313" key="3">
    <source>
        <dbReference type="Proteomes" id="UP000230066"/>
    </source>
</evidence>
<dbReference type="EMBL" id="JXXN02003583">
    <property type="protein sequence ID" value="THD21385.1"/>
    <property type="molecule type" value="Genomic_DNA"/>
</dbReference>
<gene>
    <name evidence="2" type="ORF">D915_007562</name>
</gene>
<accession>A0A4E0R2C1</accession>
<organism evidence="2 3">
    <name type="scientific">Fasciola hepatica</name>
    <name type="common">Liver fluke</name>
    <dbReference type="NCBI Taxonomy" id="6192"/>
    <lineage>
        <taxon>Eukaryota</taxon>
        <taxon>Metazoa</taxon>
        <taxon>Spiralia</taxon>
        <taxon>Lophotrochozoa</taxon>
        <taxon>Platyhelminthes</taxon>
        <taxon>Trematoda</taxon>
        <taxon>Digenea</taxon>
        <taxon>Plagiorchiida</taxon>
        <taxon>Echinostomata</taxon>
        <taxon>Echinostomatoidea</taxon>
        <taxon>Fasciolidae</taxon>
        <taxon>Fasciola</taxon>
    </lineage>
</organism>
<comment type="caution">
    <text evidence="2">The sequence shown here is derived from an EMBL/GenBank/DDBJ whole genome shotgun (WGS) entry which is preliminary data.</text>
</comment>
<name>A0A4E0R2C1_FASHE</name>
<protein>
    <submittedName>
        <fullName evidence="2">Uncharacterized protein</fullName>
    </submittedName>
</protein>
<evidence type="ECO:0000256" key="1">
    <source>
        <dbReference type="SAM" id="Phobius"/>
    </source>
</evidence>
<feature type="transmembrane region" description="Helical" evidence="1">
    <location>
        <begin position="14"/>
        <end position="30"/>
    </location>
</feature>
<keyword evidence="1" id="KW-0472">Membrane</keyword>
<keyword evidence="1" id="KW-0812">Transmembrane</keyword>
<dbReference type="AlphaFoldDB" id="A0A4E0R2C1"/>